<dbReference type="InterPro" id="IPR032876">
    <property type="entry name" value="J_dom"/>
</dbReference>
<organism evidence="3 4">
    <name type="scientific">Brevundimonas phage vB_BpoS-Gurke</name>
    <dbReference type="NCBI Taxonomy" id="2948599"/>
    <lineage>
        <taxon>Viruses</taxon>
        <taxon>Duplodnaviria</taxon>
        <taxon>Heunggongvirae</taxon>
        <taxon>Uroviricota</taxon>
        <taxon>Caudoviricetes</taxon>
        <taxon>Jeanschmidtviridae</taxon>
        <taxon>Kikimoravirus</taxon>
        <taxon>Kikimoravirus gurke</taxon>
    </lineage>
</organism>
<evidence type="ECO:0000313" key="3">
    <source>
        <dbReference type="EMBL" id="UTC28370.1"/>
    </source>
</evidence>
<name>A0A9E7SSU8_9CAUD</name>
<keyword evidence="4" id="KW-1185">Reference proteome</keyword>
<reference evidence="3" key="1">
    <citation type="submission" date="2022-04" db="EMBL/GenBank/DDBJ databases">
        <authorList>
            <person name="Friedrich I."/>
            <person name="Schneider D."/>
            <person name="Poehlein A."/>
            <person name="Hertel R."/>
            <person name="Daniel R."/>
        </authorList>
    </citation>
    <scope>NUCLEOTIDE SEQUENCE</scope>
</reference>
<evidence type="ECO:0000259" key="2">
    <source>
        <dbReference type="Pfam" id="PF23666"/>
    </source>
</evidence>
<dbReference type="Pfam" id="PF23666">
    <property type="entry name" value="Rcc01698_C"/>
    <property type="match status" value="1"/>
</dbReference>
<dbReference type="Pfam" id="PF13550">
    <property type="entry name" value="Phage-tail_3"/>
    <property type="match status" value="1"/>
</dbReference>
<dbReference type="Proteomes" id="UP001055634">
    <property type="component" value="Segment"/>
</dbReference>
<accession>A0A9E7SSU8</accession>
<protein>
    <submittedName>
        <fullName evidence="3">Tail protein</fullName>
    </submittedName>
</protein>
<evidence type="ECO:0000313" key="4">
    <source>
        <dbReference type="Proteomes" id="UP001055634"/>
    </source>
</evidence>
<proteinExistence type="predicted"/>
<evidence type="ECO:0000259" key="1">
    <source>
        <dbReference type="Pfam" id="PF13550"/>
    </source>
</evidence>
<feature type="domain" description="Tip attachment protein J" evidence="1">
    <location>
        <begin position="612"/>
        <end position="787"/>
    </location>
</feature>
<feature type="domain" description="Rcc01698-like C-terminal" evidence="2">
    <location>
        <begin position="905"/>
        <end position="986"/>
    </location>
</feature>
<sequence length="1161" mass="128607">MDPFSFAIMTVAQIGIGFLFPAEGPRLKDLKVAASTYGAAIPNAYGVVRVAANMIWTDKIREHKKKKRVGLKRYKYYLYTGTFAMAMCRGPIANVRKIWANHKLIYDATGTGTLAIKKKFKIKVYNGGEDQQPDPTIEKIVGEGNTPAYRGLAYLMFEDMPLEDFGNSIPQISVELYAVGDGEGASVGRMTRLDFQQATSYQTDEVAYNGDMDMVAVGLTYNGLTILRPSSGKEEDRSLHTSKAVSAVYGISPTTGNIVVQGQGGNSRPFHLYEPISWNMVGSFGRSSSSLTEFPAGAYQGAFSVDRNGVEWCFYQSVFGDYYVFRTQPFGLGGLVELGSQSAGFYGSTAFVGVTGAENATFYVFDGANASGGVVNALVLRKMEAAESGWTTSEVTRILNTGGVVGFSVLQCHYDPTDQGLLLVWRDNIRYYMGKYRPSESRWVWQRGGFSAAVGYVHSSVLSRGEFWWISSSRLYRMNAATGEYLRDSFDPFMGMLDTDSVPQSVIDSAVANAPYTGEVIYDQDGKVVSGFSTTTSQYSDPANEQIILYGVGTGGGFRIIRRGVLVKDETTTLAGLVTILLSRSGLGPQDFDVTALKAQPIRGYGWANFSDVRGVLAQLRMLYMFDLVERDGKLVGVMRSSGSNEIQIGQPVRRITSRLLGSNGDGTGTDYWKESRIQDADLPRRVSLSYMNWDKDFETSTALTKRITAPSPTMFSLQQVAMEIGVVMTAKEAKDQVNKILWSQWAERTEHETTVPWAYIDLDPADIVDVRFDDGRRYRERVQQMEFGANWALRLESITQDSIAYESDAKADGGSGGPPPPPYIPPRAAKAVVLNTPLLRDQDDTGGAYSLYYTAVAHGGLVPFDGASMYRSTDNASYEMLYITDQDVEWASVSGVVPPPRHGAFGLDWETRITVWPVIDWFELESITDDELWAGQNLCAVGAELIQFRDCVQNNDGSWTIWNLLRGRRGTEYACSTHQTAEMFVFLSSSTFEGDAESLDQRGRSRWFRAVADGISPDFSPATQVYYEPRDLMPYAPKDIRRSVAGTVVTLSWKRRTRMGGNMQDGTGSVPLNEGREWYEVYILKTPFLGDLSRSDDAPLDSDILFRTETAQPEIILETTEFTAPFDVNLDTLHVLIYQHSTAVGRGFPAVRSIESWQDF</sequence>
<dbReference type="EMBL" id="ON529850">
    <property type="protein sequence ID" value="UTC28370.1"/>
    <property type="molecule type" value="Genomic_DNA"/>
</dbReference>
<dbReference type="InterPro" id="IPR056490">
    <property type="entry name" value="Rcc01698_C"/>
</dbReference>
<gene>
    <name evidence="3" type="ORF">GURKE_03440</name>
</gene>